<dbReference type="GeneTree" id="ENSGT00440000039859"/>
<dbReference type="SMART" id="SM00034">
    <property type="entry name" value="CLECT"/>
    <property type="match status" value="1"/>
</dbReference>
<dbReference type="Proteomes" id="UP000694387">
    <property type="component" value="Chromosome 17"/>
</dbReference>
<dbReference type="SUPFAM" id="SSF56436">
    <property type="entry name" value="C-type lectin-like"/>
    <property type="match status" value="1"/>
</dbReference>
<dbReference type="RefSeq" id="XP_014691619.2">
    <property type="nucleotide sequence ID" value="XM_014836133.3"/>
</dbReference>
<dbReference type="PANTHER" id="PTHR22991:SF40">
    <property type="entry name" value="PROTEIN CBG13490"/>
    <property type="match status" value="1"/>
</dbReference>
<dbReference type="Pfam" id="PF00059">
    <property type="entry name" value="Lectin_C"/>
    <property type="match status" value="1"/>
</dbReference>
<dbReference type="GeneID" id="106827955"/>
<dbReference type="PRINTS" id="PR00770">
    <property type="entry name" value="EMAJORBASICP"/>
</dbReference>
<accession>A0A9L0IHF1</accession>
<dbReference type="InterPro" id="IPR016186">
    <property type="entry name" value="C-type_lectin-like/link_sf"/>
</dbReference>
<dbReference type="InterPro" id="IPR016187">
    <property type="entry name" value="CTDL_fold"/>
</dbReference>
<name>A0A9L0IHF1_EQUAS</name>
<evidence type="ECO:0000313" key="5">
    <source>
        <dbReference type="Ensembl" id="ENSEASP00005039602.1"/>
    </source>
</evidence>
<evidence type="ECO:0000256" key="3">
    <source>
        <dbReference type="SAM" id="SignalP"/>
    </source>
</evidence>
<dbReference type="GO" id="GO:0006955">
    <property type="term" value="P:immune response"/>
    <property type="evidence" value="ECO:0007669"/>
    <property type="project" value="InterPro"/>
</dbReference>
<sequence length="225" mass="24671">MKLPLLLALLFGAVSALHLRTEASNFESPLGDDTLPQDREMPERGAMEPPMEGLTLTKGEEEGGSGSEDAPEEEGLVKPVSALEEVDKDFQCPKGEDTVKLKCAPGCKTCQFIVVSTAMSYNQAYDTCRRCYGGFLISIHDHTCNDKIQSKARFLNQGQVWIGGAAKYPGSCRSFYWMDGSAWDFWFWAAGQPSACGGSCVSMYTQGGRWRLSQCDAVLPFVCSY</sequence>
<dbReference type="InterPro" id="IPR001304">
    <property type="entry name" value="C-type_lectin-like"/>
</dbReference>
<dbReference type="PROSITE" id="PS50041">
    <property type="entry name" value="C_TYPE_LECTIN_2"/>
    <property type="match status" value="1"/>
</dbReference>
<protein>
    <recommendedName>
        <fullName evidence="4">C-type lectin domain-containing protein</fullName>
    </recommendedName>
</protein>
<reference evidence="5" key="2">
    <citation type="submission" date="2025-08" db="UniProtKB">
        <authorList>
            <consortium name="Ensembl"/>
        </authorList>
    </citation>
    <scope>IDENTIFICATION</scope>
</reference>
<keyword evidence="6" id="KW-1185">Reference proteome</keyword>
<feature type="chain" id="PRO_5040480747" description="C-type lectin domain-containing protein" evidence="3">
    <location>
        <begin position="17"/>
        <end position="225"/>
    </location>
</feature>
<evidence type="ECO:0000256" key="1">
    <source>
        <dbReference type="ARBA" id="ARBA00023157"/>
    </source>
</evidence>
<proteinExistence type="predicted"/>
<organism evidence="5 6">
    <name type="scientific">Equus asinus</name>
    <name type="common">Donkey</name>
    <name type="synonym">Equus africanus asinus</name>
    <dbReference type="NCBI Taxonomy" id="9793"/>
    <lineage>
        <taxon>Eukaryota</taxon>
        <taxon>Metazoa</taxon>
        <taxon>Chordata</taxon>
        <taxon>Craniata</taxon>
        <taxon>Vertebrata</taxon>
        <taxon>Euteleostomi</taxon>
        <taxon>Mammalia</taxon>
        <taxon>Eutheria</taxon>
        <taxon>Laurasiatheria</taxon>
        <taxon>Perissodactyla</taxon>
        <taxon>Equidae</taxon>
        <taxon>Equus</taxon>
    </lineage>
</organism>
<dbReference type="Gene3D" id="3.10.100.10">
    <property type="entry name" value="Mannose-Binding Protein A, subunit A"/>
    <property type="match status" value="1"/>
</dbReference>
<feature type="signal peptide" evidence="3">
    <location>
        <begin position="1"/>
        <end position="16"/>
    </location>
</feature>
<evidence type="ECO:0000313" key="6">
    <source>
        <dbReference type="Proteomes" id="UP000694387"/>
    </source>
</evidence>
<dbReference type="PANTHER" id="PTHR22991">
    <property type="entry name" value="PROTEIN CBG13490"/>
    <property type="match status" value="1"/>
</dbReference>
<gene>
    <name evidence="5" type="primary">LOC106827955</name>
</gene>
<feature type="region of interest" description="Disordered" evidence="2">
    <location>
        <begin position="26"/>
        <end position="76"/>
    </location>
</feature>
<dbReference type="InterPro" id="IPR002352">
    <property type="entry name" value="Eosinophil_major_basic"/>
</dbReference>
<evidence type="ECO:0000259" key="4">
    <source>
        <dbReference type="PROSITE" id="PS50041"/>
    </source>
</evidence>
<keyword evidence="3" id="KW-0732">Signal</keyword>
<reference evidence="5" key="3">
    <citation type="submission" date="2025-09" db="UniProtKB">
        <authorList>
            <consortium name="Ensembl"/>
        </authorList>
    </citation>
    <scope>IDENTIFICATION</scope>
</reference>
<dbReference type="InterPro" id="IPR050976">
    <property type="entry name" value="Snaclec"/>
</dbReference>
<dbReference type="Ensembl" id="ENSEAST00005062724.1">
    <property type="protein sequence ID" value="ENSEASP00005039602.1"/>
    <property type="gene ID" value="ENSEASG00005034143.1"/>
</dbReference>
<keyword evidence="1" id="KW-1015">Disulfide bond</keyword>
<feature type="domain" description="C-type lectin" evidence="4">
    <location>
        <begin position="110"/>
        <end position="224"/>
    </location>
</feature>
<reference evidence="5 6" key="1">
    <citation type="journal article" date="2020" name="Nat. Commun.">
        <title>Donkey genomes provide new insights into domestication and selection for coat color.</title>
        <authorList>
            <person name="Wang"/>
            <person name="C."/>
            <person name="Li"/>
            <person name="H."/>
            <person name="Guo"/>
            <person name="Y."/>
            <person name="Huang"/>
            <person name="J."/>
            <person name="Sun"/>
            <person name="Y."/>
            <person name="Min"/>
            <person name="J."/>
            <person name="Wang"/>
            <person name="J."/>
            <person name="Fang"/>
            <person name="X."/>
            <person name="Zhao"/>
            <person name="Z."/>
            <person name="Wang"/>
            <person name="S."/>
            <person name="Zhang"/>
            <person name="Y."/>
            <person name="Liu"/>
            <person name="Q."/>
            <person name="Jiang"/>
            <person name="Q."/>
            <person name="Wang"/>
            <person name="X."/>
            <person name="Guo"/>
            <person name="Y."/>
            <person name="Yang"/>
            <person name="C."/>
            <person name="Wang"/>
            <person name="Y."/>
            <person name="Tian"/>
            <person name="F."/>
            <person name="Zhuang"/>
            <person name="G."/>
            <person name="Fan"/>
            <person name="Y."/>
            <person name="Gao"/>
            <person name="Q."/>
            <person name="Li"/>
            <person name="Y."/>
            <person name="Ju"/>
            <person name="Z."/>
            <person name="Li"/>
            <person name="J."/>
            <person name="Li"/>
            <person name="R."/>
            <person name="Hou"/>
            <person name="M."/>
            <person name="Yang"/>
            <person name="G."/>
            <person name="Liu"/>
            <person name="G."/>
            <person name="Liu"/>
            <person name="W."/>
            <person name="Guo"/>
            <person name="J."/>
            <person name="Pan"/>
            <person name="S."/>
            <person name="Fan"/>
            <person name="G."/>
            <person name="Zhang"/>
            <person name="W."/>
            <person name="Zhang"/>
            <person name="R."/>
            <person name="Yu"/>
            <person name="J."/>
            <person name="Zhang"/>
            <person name="X."/>
            <person name="Yin"/>
            <person name="Q."/>
            <person name="Ji"/>
            <person name="C."/>
            <person name="Jin"/>
            <person name="Y."/>
            <person name="Yue"/>
            <person name="G."/>
            <person name="Liu"/>
            <person name="M."/>
            <person name="Xu"/>
            <person name="J."/>
            <person name="Liu"/>
            <person name="S."/>
            <person name="Jordana"/>
            <person name="J."/>
            <person name="Noce"/>
            <person name="A."/>
            <person name="Amills"/>
            <person name="M."/>
            <person name="Wu"/>
            <person name="D.D."/>
            <person name="Li"/>
            <person name="S."/>
            <person name="Zhou"/>
            <person name="X. and Zhong"/>
            <person name="J."/>
        </authorList>
    </citation>
    <scope>NUCLEOTIDE SEQUENCE [LARGE SCALE GENOMIC DNA]</scope>
</reference>
<evidence type="ECO:0000256" key="2">
    <source>
        <dbReference type="SAM" id="MobiDB-lite"/>
    </source>
</evidence>
<feature type="compositionally biased region" description="Basic and acidic residues" evidence="2">
    <location>
        <begin position="36"/>
        <end position="46"/>
    </location>
</feature>
<dbReference type="AlphaFoldDB" id="A0A9L0IHF1"/>